<gene>
    <name evidence="2" type="ORF">BRAFLDRAFT_78809</name>
</gene>
<evidence type="ECO:0008006" key="3">
    <source>
        <dbReference type="Google" id="ProtNLM"/>
    </source>
</evidence>
<dbReference type="InParanoid" id="C3XTF3"/>
<accession>C3XTF3</accession>
<name>C3XTF3_BRAFL</name>
<dbReference type="AlphaFoldDB" id="C3XTF3"/>
<evidence type="ECO:0000313" key="2">
    <source>
        <dbReference type="EMBL" id="EEN68579.1"/>
    </source>
</evidence>
<evidence type="ECO:0000256" key="1">
    <source>
        <dbReference type="SAM" id="SignalP"/>
    </source>
</evidence>
<sequence>MAQMTAVYMLAVFCGVFHSAAAVPVTTVAPAVRSQQTVTEALTASLQKTELVLERTTTALGTINTVHFSGTASYPDLSVTTLPSSEDIIKAEDIETSAMEDSEVFQTLKSQLHIFERHLEAVKLDQLALEAADNTGEVEAVRRQANALGHPLDNTNEHVDPGTATSEFYMTLRAYLTFRDYEIFLSHLSSVFAELEERESIP</sequence>
<keyword evidence="1" id="KW-0732">Signal</keyword>
<protein>
    <recommendedName>
        <fullName evidence="3">Ciliary neurotrophic factor</fullName>
    </recommendedName>
</protein>
<feature type="signal peptide" evidence="1">
    <location>
        <begin position="1"/>
        <end position="22"/>
    </location>
</feature>
<proteinExistence type="predicted"/>
<dbReference type="EMBL" id="GG666463">
    <property type="protein sequence ID" value="EEN68579.1"/>
    <property type="molecule type" value="Genomic_DNA"/>
</dbReference>
<organism>
    <name type="scientific">Branchiostoma floridae</name>
    <name type="common">Florida lancelet</name>
    <name type="synonym">Amphioxus</name>
    <dbReference type="NCBI Taxonomy" id="7739"/>
    <lineage>
        <taxon>Eukaryota</taxon>
        <taxon>Metazoa</taxon>
        <taxon>Chordata</taxon>
        <taxon>Cephalochordata</taxon>
        <taxon>Leptocardii</taxon>
        <taxon>Amphioxiformes</taxon>
        <taxon>Branchiostomatidae</taxon>
        <taxon>Branchiostoma</taxon>
    </lineage>
</organism>
<feature type="chain" id="PRO_5002934282" description="Ciliary neurotrophic factor" evidence="1">
    <location>
        <begin position="23"/>
        <end position="202"/>
    </location>
</feature>
<reference evidence="2" key="1">
    <citation type="journal article" date="2008" name="Nature">
        <title>The amphioxus genome and the evolution of the chordate karyotype.</title>
        <authorList>
            <consortium name="US DOE Joint Genome Institute (JGI-PGF)"/>
            <person name="Putnam N.H."/>
            <person name="Butts T."/>
            <person name="Ferrier D.E.K."/>
            <person name="Furlong R.F."/>
            <person name="Hellsten U."/>
            <person name="Kawashima T."/>
            <person name="Robinson-Rechavi M."/>
            <person name="Shoguchi E."/>
            <person name="Terry A."/>
            <person name="Yu J.-K."/>
            <person name="Benito-Gutierrez E.L."/>
            <person name="Dubchak I."/>
            <person name="Garcia-Fernandez J."/>
            <person name="Gibson-Brown J.J."/>
            <person name="Grigoriev I.V."/>
            <person name="Horton A.C."/>
            <person name="de Jong P.J."/>
            <person name="Jurka J."/>
            <person name="Kapitonov V.V."/>
            <person name="Kohara Y."/>
            <person name="Kuroki Y."/>
            <person name="Lindquist E."/>
            <person name="Lucas S."/>
            <person name="Osoegawa K."/>
            <person name="Pennacchio L.A."/>
            <person name="Salamov A.A."/>
            <person name="Satou Y."/>
            <person name="Sauka-Spengler T."/>
            <person name="Schmutz J."/>
            <person name="Shin-I T."/>
            <person name="Toyoda A."/>
            <person name="Bronner-Fraser M."/>
            <person name="Fujiyama A."/>
            <person name="Holland L.Z."/>
            <person name="Holland P.W.H."/>
            <person name="Satoh N."/>
            <person name="Rokhsar D.S."/>
        </authorList>
    </citation>
    <scope>NUCLEOTIDE SEQUENCE [LARGE SCALE GENOMIC DNA]</scope>
    <source>
        <strain evidence="2">S238N-H82</strain>
        <tissue evidence="2">Testes</tissue>
    </source>
</reference>